<dbReference type="EMBL" id="JWZT01004160">
    <property type="protein sequence ID" value="KII64632.1"/>
    <property type="molecule type" value="Genomic_DNA"/>
</dbReference>
<name>A0A0C2MSH8_THEKT</name>
<accession>A0A0C2MSH8</accession>
<proteinExistence type="predicted"/>
<sequence length="111" mass="12398">MRFLNSAIAGTRSRKSDQPCSINILNIDPNFVFYVELLVGTGPTQLSDVLPAVNHGNYLKVKESVGIKCHDFNILNSFKEKLRNNKKPNSCSGRLWGSLIDEQDVSYPKSV</sequence>
<dbReference type="AlphaFoldDB" id="A0A0C2MSH8"/>
<keyword evidence="2" id="KW-1185">Reference proteome</keyword>
<evidence type="ECO:0000313" key="1">
    <source>
        <dbReference type="EMBL" id="KII64632.1"/>
    </source>
</evidence>
<comment type="caution">
    <text evidence="1">The sequence shown here is derived from an EMBL/GenBank/DDBJ whole genome shotgun (WGS) entry which is preliminary data.</text>
</comment>
<organism evidence="1 2">
    <name type="scientific">Thelohanellus kitauei</name>
    <name type="common">Myxosporean</name>
    <dbReference type="NCBI Taxonomy" id="669202"/>
    <lineage>
        <taxon>Eukaryota</taxon>
        <taxon>Metazoa</taxon>
        <taxon>Cnidaria</taxon>
        <taxon>Myxozoa</taxon>
        <taxon>Myxosporea</taxon>
        <taxon>Bivalvulida</taxon>
        <taxon>Platysporina</taxon>
        <taxon>Myxobolidae</taxon>
        <taxon>Thelohanellus</taxon>
    </lineage>
</organism>
<gene>
    <name evidence="1" type="ORF">RF11_12734</name>
</gene>
<reference evidence="1 2" key="1">
    <citation type="journal article" date="2014" name="Genome Biol. Evol.">
        <title>The genome of the myxosporean Thelohanellus kitauei shows adaptations to nutrient acquisition within its fish host.</title>
        <authorList>
            <person name="Yang Y."/>
            <person name="Xiong J."/>
            <person name="Zhou Z."/>
            <person name="Huo F."/>
            <person name="Miao W."/>
            <person name="Ran C."/>
            <person name="Liu Y."/>
            <person name="Zhang J."/>
            <person name="Feng J."/>
            <person name="Wang M."/>
            <person name="Wang M."/>
            <person name="Wang L."/>
            <person name="Yao B."/>
        </authorList>
    </citation>
    <scope>NUCLEOTIDE SEQUENCE [LARGE SCALE GENOMIC DNA]</scope>
    <source>
        <strain evidence="1">Wuqing</strain>
    </source>
</reference>
<evidence type="ECO:0000313" key="2">
    <source>
        <dbReference type="Proteomes" id="UP000031668"/>
    </source>
</evidence>
<dbReference type="Proteomes" id="UP000031668">
    <property type="component" value="Unassembled WGS sequence"/>
</dbReference>
<protein>
    <submittedName>
        <fullName evidence="1">Uncharacterized protein</fullName>
    </submittedName>
</protein>